<dbReference type="Pfam" id="PF00890">
    <property type="entry name" value="FAD_binding_2"/>
    <property type="match status" value="1"/>
</dbReference>
<evidence type="ECO:0000259" key="3">
    <source>
        <dbReference type="Pfam" id="PF00890"/>
    </source>
</evidence>
<evidence type="ECO:0000256" key="2">
    <source>
        <dbReference type="ARBA" id="ARBA00023002"/>
    </source>
</evidence>
<dbReference type="InterPro" id="IPR050407">
    <property type="entry name" value="Geranylgeranyl_reductase"/>
</dbReference>
<dbReference type="PRINTS" id="PR00420">
    <property type="entry name" value="RNGMNOXGNASE"/>
</dbReference>
<keyword evidence="2" id="KW-0560">Oxidoreductase</keyword>
<accession>A0ABQ2A0N6</accession>
<dbReference type="InterPro" id="IPR003953">
    <property type="entry name" value="FAD-dep_OxRdtase_2_FAD-bd"/>
</dbReference>
<comment type="caution">
    <text evidence="4">The sequence shown here is derived from an EMBL/GenBank/DDBJ whole genome shotgun (WGS) entry which is preliminary data.</text>
</comment>
<dbReference type="SUPFAM" id="SSF51905">
    <property type="entry name" value="FAD/NAD(P)-binding domain"/>
    <property type="match status" value="1"/>
</dbReference>
<dbReference type="PANTHER" id="PTHR42685:SF22">
    <property type="entry name" value="CONDITIONED MEDIUM FACTOR RECEPTOR 1"/>
    <property type="match status" value="1"/>
</dbReference>
<keyword evidence="1" id="KW-0285">Flavoprotein</keyword>
<name>A0ABQ2A0N6_9BACT</name>
<proteinExistence type="predicted"/>
<dbReference type="EMBL" id="BMGY01000010">
    <property type="protein sequence ID" value="GGH83948.1"/>
    <property type="molecule type" value="Genomic_DNA"/>
</dbReference>
<dbReference type="Gene3D" id="3.50.50.60">
    <property type="entry name" value="FAD/NAD(P)-binding domain"/>
    <property type="match status" value="1"/>
</dbReference>
<evidence type="ECO:0000313" key="5">
    <source>
        <dbReference type="Proteomes" id="UP000637774"/>
    </source>
</evidence>
<feature type="domain" description="FAD-dependent oxidoreductase 2 FAD-binding" evidence="3">
    <location>
        <begin position="14"/>
        <end position="46"/>
    </location>
</feature>
<dbReference type="PANTHER" id="PTHR42685">
    <property type="entry name" value="GERANYLGERANYL DIPHOSPHATE REDUCTASE"/>
    <property type="match status" value="1"/>
</dbReference>
<evidence type="ECO:0000313" key="4">
    <source>
        <dbReference type="EMBL" id="GGH83948.1"/>
    </source>
</evidence>
<sequence>MAATVLIFTTNLVDILLIGGGLAGLAAALDLAGRGHRVAVVERKQYPFHKVCGEYVSNEVLPYLRRLGADPAELAPAAIGQFLLSSPGGRTLNSRLDLGGFGVSRYLLDDFLYQRGLARGVTFHLKSTVTDVAFDSATDQHRVTLADGRQLPARVVLGTYGKRANLDRQLQRSFFAQRSPYLGVKYHLRLPGFPRDVIALHNFADGYAGISAIEDDKLCFCYLTTRQNLKRHGTIPAMEAAVLAKNPHLREILTSAEVLYPQPEVINEISFAPKRPVEQHVLMCGDAAGLITPLCGNGMAMALHGAALAADAAHHFLAGKTTRATMETQYAQTWNAQFGARLRVGRAVQRLFGGPVLSEAVVGGLRHWPGAVQALMRRTHGTPF</sequence>
<dbReference type="Proteomes" id="UP000637774">
    <property type="component" value="Unassembled WGS sequence"/>
</dbReference>
<dbReference type="InterPro" id="IPR036188">
    <property type="entry name" value="FAD/NAD-bd_sf"/>
</dbReference>
<protein>
    <submittedName>
        <fullName evidence="4">FAD-dependent oxidoreductase</fullName>
    </submittedName>
</protein>
<reference evidence="5" key="1">
    <citation type="journal article" date="2019" name="Int. J. Syst. Evol. Microbiol.">
        <title>The Global Catalogue of Microorganisms (GCM) 10K type strain sequencing project: providing services to taxonomists for standard genome sequencing and annotation.</title>
        <authorList>
            <consortium name="The Broad Institute Genomics Platform"/>
            <consortium name="The Broad Institute Genome Sequencing Center for Infectious Disease"/>
            <person name="Wu L."/>
            <person name="Ma J."/>
        </authorList>
    </citation>
    <scope>NUCLEOTIDE SEQUENCE [LARGE SCALE GENOMIC DNA]</scope>
    <source>
        <strain evidence="5">CGMCC 1.14966</strain>
    </source>
</reference>
<organism evidence="4 5">
    <name type="scientific">Hymenobacter frigidus</name>
    <dbReference type="NCBI Taxonomy" id="1524095"/>
    <lineage>
        <taxon>Bacteria</taxon>
        <taxon>Pseudomonadati</taxon>
        <taxon>Bacteroidota</taxon>
        <taxon>Cytophagia</taxon>
        <taxon>Cytophagales</taxon>
        <taxon>Hymenobacteraceae</taxon>
        <taxon>Hymenobacter</taxon>
    </lineage>
</organism>
<gene>
    <name evidence="4" type="ORF">GCM10011495_14730</name>
</gene>
<evidence type="ECO:0000256" key="1">
    <source>
        <dbReference type="ARBA" id="ARBA00022630"/>
    </source>
</evidence>
<keyword evidence="5" id="KW-1185">Reference proteome</keyword>